<dbReference type="STRING" id="407022.SAMN05661044_03857"/>
<evidence type="ECO:0000313" key="2">
    <source>
        <dbReference type="Proteomes" id="UP000199421"/>
    </source>
</evidence>
<name>A0A1H7UF41_OLID1</name>
<proteinExistence type="predicted"/>
<protein>
    <submittedName>
        <fullName evidence="1">Uncharacterized protein</fullName>
    </submittedName>
</protein>
<organism evidence="1 2">
    <name type="scientific">Olivibacter domesticus</name>
    <name type="common">Pseudosphingobacterium domesticum</name>
    <dbReference type="NCBI Taxonomy" id="407022"/>
    <lineage>
        <taxon>Bacteria</taxon>
        <taxon>Pseudomonadati</taxon>
        <taxon>Bacteroidota</taxon>
        <taxon>Sphingobacteriia</taxon>
        <taxon>Sphingobacteriales</taxon>
        <taxon>Sphingobacteriaceae</taxon>
        <taxon>Olivibacter</taxon>
    </lineage>
</organism>
<evidence type="ECO:0000313" key="1">
    <source>
        <dbReference type="EMBL" id="SEL95429.1"/>
    </source>
</evidence>
<dbReference type="AlphaFoldDB" id="A0A1H7UF41"/>
<sequence>MKNLLSLLIAIQFASCTSSQKNNSSQDSVLYTEQSKTAALAGTYYYGGDPEKGPMGNIMIYPKDDTTVLFNIDLNIGPPSYNSGQLFDTLIVKNNQAIYVNNKDGSDGGCKWEVNFLGDSITIKTVDNAYDCGFGGNVSADGSYSVSDRQIPKYFITMEGDTTYFNK</sequence>
<keyword evidence="2" id="KW-1185">Reference proteome</keyword>
<dbReference type="RefSeq" id="WP_093327526.1">
    <property type="nucleotide sequence ID" value="NZ_FOAF01000005.1"/>
</dbReference>
<dbReference type="OrthoDB" id="881221at2"/>
<dbReference type="Proteomes" id="UP000199421">
    <property type="component" value="Unassembled WGS sequence"/>
</dbReference>
<dbReference type="EMBL" id="FOAF01000005">
    <property type="protein sequence ID" value="SEL95429.1"/>
    <property type="molecule type" value="Genomic_DNA"/>
</dbReference>
<reference evidence="2" key="1">
    <citation type="submission" date="2016-10" db="EMBL/GenBank/DDBJ databases">
        <authorList>
            <person name="Varghese N."/>
            <person name="Submissions S."/>
        </authorList>
    </citation>
    <scope>NUCLEOTIDE SEQUENCE [LARGE SCALE GENOMIC DNA]</scope>
    <source>
        <strain evidence="2">DSM 18733</strain>
    </source>
</reference>
<accession>A0A1H7UF41</accession>
<gene>
    <name evidence="1" type="ORF">SAMN05661044_03857</name>
</gene>